<evidence type="ECO:0000313" key="10">
    <source>
        <dbReference type="EMBL" id="KAJ1105936.1"/>
    </source>
</evidence>
<dbReference type="CDD" id="cd02248">
    <property type="entry name" value="Peptidase_C1A"/>
    <property type="match status" value="1"/>
</dbReference>
<dbReference type="InterPro" id="IPR025661">
    <property type="entry name" value="Pept_asp_AS"/>
</dbReference>
<keyword evidence="4" id="KW-0788">Thiol protease</keyword>
<dbReference type="PROSITE" id="PS00139">
    <property type="entry name" value="THIOL_PROTEASE_CYS"/>
    <property type="match status" value="1"/>
</dbReference>
<dbReference type="InterPro" id="IPR013201">
    <property type="entry name" value="Prot_inhib_I29"/>
</dbReference>
<sequence>MEAQAVLLALLAAWAISGKAEATNVQRDLYTVEMGMFKDFMVAFNKSYGSQNELELRFQIFRKNLAQARRLQVLDQGTAEYGVTQFSDLTDEEFLGLRRLPKTMPAQTIHVDLNESHSQQKNCDWRKFGVPRKIRYQGQCGSCWACAAASNIDYLWEIGGEPRTVSVQELIDCDNCTSRDGCKGGWVWDAFMTVLRRRGLSSEEEYPYKEKKGRCKERKGNAAARIHDFAMVEKDETKMAEYVATNGPITVVINSTALKAYKKGIIKLEKKECKPSPVNHAVLLVGYGVLKTGGKEEPYWILQNSWGEEYGEKGYFRLSRGTNMCGITKYPVTAIRNRRKRVSCPS</sequence>
<feature type="signal peptide" evidence="7">
    <location>
        <begin position="1"/>
        <end position="22"/>
    </location>
</feature>
<dbReference type="EMBL" id="JANPWB010000013">
    <property type="protein sequence ID" value="KAJ1105936.1"/>
    <property type="molecule type" value="Genomic_DNA"/>
</dbReference>
<protein>
    <submittedName>
        <fullName evidence="10">Uncharacterized protein</fullName>
    </submittedName>
</protein>
<keyword evidence="2" id="KW-0645">Protease</keyword>
<evidence type="ECO:0000256" key="6">
    <source>
        <dbReference type="ARBA" id="ARBA00023157"/>
    </source>
</evidence>
<comment type="caution">
    <text evidence="10">The sequence shown here is derived from an EMBL/GenBank/DDBJ whole genome shotgun (WGS) entry which is preliminary data.</text>
</comment>
<reference evidence="10" key="1">
    <citation type="journal article" date="2022" name="bioRxiv">
        <title>Sequencing and chromosome-scale assembly of the giantPleurodeles waltlgenome.</title>
        <authorList>
            <person name="Brown T."/>
            <person name="Elewa A."/>
            <person name="Iarovenko S."/>
            <person name="Subramanian E."/>
            <person name="Araus A.J."/>
            <person name="Petzold A."/>
            <person name="Susuki M."/>
            <person name="Suzuki K.-i.T."/>
            <person name="Hayashi T."/>
            <person name="Toyoda A."/>
            <person name="Oliveira C."/>
            <person name="Osipova E."/>
            <person name="Leigh N.D."/>
            <person name="Simon A."/>
            <person name="Yun M.H."/>
        </authorList>
    </citation>
    <scope>NUCLEOTIDE SEQUENCE</scope>
    <source>
        <strain evidence="10">20211129_DDA</strain>
        <tissue evidence="10">Liver</tissue>
    </source>
</reference>
<dbReference type="PROSITE" id="PS00640">
    <property type="entry name" value="THIOL_PROTEASE_ASN"/>
    <property type="match status" value="1"/>
</dbReference>
<evidence type="ECO:0000259" key="8">
    <source>
        <dbReference type="SMART" id="SM00645"/>
    </source>
</evidence>
<evidence type="ECO:0000256" key="7">
    <source>
        <dbReference type="SAM" id="SignalP"/>
    </source>
</evidence>
<dbReference type="GO" id="GO:0006508">
    <property type="term" value="P:proteolysis"/>
    <property type="evidence" value="ECO:0007669"/>
    <property type="project" value="UniProtKB-KW"/>
</dbReference>
<keyword evidence="5" id="KW-0865">Zymogen</keyword>
<evidence type="ECO:0000256" key="4">
    <source>
        <dbReference type="ARBA" id="ARBA00022807"/>
    </source>
</evidence>
<evidence type="ECO:0000313" key="11">
    <source>
        <dbReference type="Proteomes" id="UP001066276"/>
    </source>
</evidence>
<keyword evidence="3" id="KW-0378">Hydrolase</keyword>
<evidence type="ECO:0000256" key="3">
    <source>
        <dbReference type="ARBA" id="ARBA00022801"/>
    </source>
</evidence>
<dbReference type="InterPro" id="IPR039417">
    <property type="entry name" value="Peptidase_C1A_papain-like"/>
</dbReference>
<evidence type="ECO:0000256" key="5">
    <source>
        <dbReference type="ARBA" id="ARBA00023145"/>
    </source>
</evidence>
<feature type="chain" id="PRO_5043586026" evidence="7">
    <location>
        <begin position="23"/>
        <end position="346"/>
    </location>
</feature>
<name>A0AAV7MQ90_PLEWA</name>
<evidence type="ECO:0000256" key="2">
    <source>
        <dbReference type="ARBA" id="ARBA00022670"/>
    </source>
</evidence>
<dbReference type="InterPro" id="IPR013128">
    <property type="entry name" value="Peptidase_C1A"/>
</dbReference>
<proteinExistence type="inferred from homology"/>
<dbReference type="SMART" id="SM00848">
    <property type="entry name" value="Inhibitor_I29"/>
    <property type="match status" value="1"/>
</dbReference>
<dbReference type="GO" id="GO:0008234">
    <property type="term" value="F:cysteine-type peptidase activity"/>
    <property type="evidence" value="ECO:0007669"/>
    <property type="project" value="UniProtKB-KW"/>
</dbReference>
<dbReference type="PANTHER" id="PTHR12411">
    <property type="entry name" value="CYSTEINE PROTEASE FAMILY C1-RELATED"/>
    <property type="match status" value="1"/>
</dbReference>
<evidence type="ECO:0000259" key="9">
    <source>
        <dbReference type="SMART" id="SM00848"/>
    </source>
</evidence>
<organism evidence="10 11">
    <name type="scientific">Pleurodeles waltl</name>
    <name type="common">Iberian ribbed newt</name>
    <dbReference type="NCBI Taxonomy" id="8319"/>
    <lineage>
        <taxon>Eukaryota</taxon>
        <taxon>Metazoa</taxon>
        <taxon>Chordata</taxon>
        <taxon>Craniata</taxon>
        <taxon>Vertebrata</taxon>
        <taxon>Euteleostomi</taxon>
        <taxon>Amphibia</taxon>
        <taxon>Batrachia</taxon>
        <taxon>Caudata</taxon>
        <taxon>Salamandroidea</taxon>
        <taxon>Salamandridae</taxon>
        <taxon>Pleurodelinae</taxon>
        <taxon>Pleurodeles</taxon>
    </lineage>
</organism>
<keyword evidence="11" id="KW-1185">Reference proteome</keyword>
<gene>
    <name evidence="10" type="ORF">NDU88_003339</name>
</gene>
<dbReference type="SUPFAM" id="SSF54001">
    <property type="entry name" value="Cysteine proteinases"/>
    <property type="match status" value="1"/>
</dbReference>
<dbReference type="SMART" id="SM00645">
    <property type="entry name" value="Pept_C1"/>
    <property type="match status" value="1"/>
</dbReference>
<feature type="domain" description="Cathepsin propeptide inhibitor" evidence="9">
    <location>
        <begin position="37"/>
        <end position="94"/>
    </location>
</feature>
<accession>A0AAV7MQ90</accession>
<feature type="domain" description="Peptidase C1A papain C-terminal" evidence="8">
    <location>
        <begin position="119"/>
        <end position="335"/>
    </location>
</feature>
<dbReference type="Pfam" id="PF08246">
    <property type="entry name" value="Inhibitor_I29"/>
    <property type="match status" value="1"/>
</dbReference>
<evidence type="ECO:0000256" key="1">
    <source>
        <dbReference type="ARBA" id="ARBA00008455"/>
    </source>
</evidence>
<dbReference type="Proteomes" id="UP001066276">
    <property type="component" value="Chromosome 9"/>
</dbReference>
<dbReference type="PRINTS" id="PR00705">
    <property type="entry name" value="PAPAIN"/>
</dbReference>
<dbReference type="PROSITE" id="PS00639">
    <property type="entry name" value="THIOL_PROTEASE_HIS"/>
    <property type="match status" value="1"/>
</dbReference>
<dbReference type="AlphaFoldDB" id="A0AAV7MQ90"/>
<keyword evidence="7" id="KW-0732">Signal</keyword>
<comment type="similarity">
    <text evidence="1">Belongs to the peptidase C1 family.</text>
</comment>
<dbReference type="InterPro" id="IPR025660">
    <property type="entry name" value="Pept_his_AS"/>
</dbReference>
<keyword evidence="6" id="KW-1015">Disulfide bond</keyword>
<dbReference type="InterPro" id="IPR000668">
    <property type="entry name" value="Peptidase_C1A_C"/>
</dbReference>
<dbReference type="InterPro" id="IPR038765">
    <property type="entry name" value="Papain-like_cys_pep_sf"/>
</dbReference>
<dbReference type="Gene3D" id="3.90.70.10">
    <property type="entry name" value="Cysteine proteinases"/>
    <property type="match status" value="1"/>
</dbReference>
<dbReference type="Pfam" id="PF00112">
    <property type="entry name" value="Peptidase_C1"/>
    <property type="match status" value="1"/>
</dbReference>
<dbReference type="InterPro" id="IPR000169">
    <property type="entry name" value="Pept_cys_AS"/>
</dbReference>